<dbReference type="Proteomes" id="UP001500194">
    <property type="component" value="Unassembled WGS sequence"/>
</dbReference>
<dbReference type="Gene3D" id="3.40.50.10900">
    <property type="entry name" value="PAC-like subunit"/>
    <property type="match status" value="1"/>
</dbReference>
<keyword evidence="3" id="KW-1185">Reference proteome</keyword>
<dbReference type="InterPro" id="IPR038389">
    <property type="entry name" value="PSMG2_sf"/>
</dbReference>
<dbReference type="EMBL" id="BAAADU010000002">
    <property type="protein sequence ID" value="GAA0659509.1"/>
    <property type="molecule type" value="Genomic_DNA"/>
</dbReference>
<proteinExistence type="predicted"/>
<evidence type="ECO:0000313" key="2">
    <source>
        <dbReference type="EMBL" id="GAA0659509.1"/>
    </source>
</evidence>
<reference evidence="2 3" key="1">
    <citation type="journal article" date="2019" name="Int. J. Syst. Evol. Microbiol.">
        <title>The Global Catalogue of Microorganisms (GCM) 10K type strain sequencing project: providing services to taxonomists for standard genome sequencing and annotation.</title>
        <authorList>
            <consortium name="The Broad Institute Genomics Platform"/>
            <consortium name="The Broad Institute Genome Sequencing Center for Infectious Disease"/>
            <person name="Wu L."/>
            <person name="Ma J."/>
        </authorList>
    </citation>
    <scope>NUCLEOTIDE SEQUENCE [LARGE SCALE GENOMIC DNA]</scope>
    <source>
        <strain evidence="2 3">JCM 16327</strain>
    </source>
</reference>
<evidence type="ECO:0000313" key="3">
    <source>
        <dbReference type="Proteomes" id="UP001500194"/>
    </source>
</evidence>
<dbReference type="SUPFAM" id="SSF159659">
    <property type="entry name" value="Cgl1923-like"/>
    <property type="match status" value="1"/>
</dbReference>
<accession>A0AAV3T3A8</accession>
<dbReference type="GeneID" id="68572807"/>
<dbReference type="PANTHER" id="PTHR35610">
    <property type="entry name" value="3-ISOPROPYLMALATE DEHYDRATASE-RELATED"/>
    <property type="match status" value="1"/>
</dbReference>
<dbReference type="GO" id="GO:0000502">
    <property type="term" value="C:proteasome complex"/>
    <property type="evidence" value="ECO:0007669"/>
    <property type="project" value="UniProtKB-KW"/>
</dbReference>
<keyword evidence="2" id="KW-0647">Proteasome</keyword>
<organism evidence="2 3">
    <name type="scientific">Salarchaeum japonicum</name>
    <dbReference type="NCBI Taxonomy" id="555573"/>
    <lineage>
        <taxon>Archaea</taxon>
        <taxon>Methanobacteriati</taxon>
        <taxon>Methanobacteriota</taxon>
        <taxon>Stenosarchaea group</taxon>
        <taxon>Halobacteria</taxon>
        <taxon>Halobacteriales</taxon>
        <taxon>Halobacteriaceae</taxon>
    </lineage>
</organism>
<feature type="region of interest" description="Disordered" evidence="1">
    <location>
        <begin position="221"/>
        <end position="248"/>
    </location>
</feature>
<dbReference type="Pfam" id="PF09754">
    <property type="entry name" value="PAC2"/>
    <property type="match status" value="1"/>
</dbReference>
<dbReference type="PANTHER" id="PTHR35610:SF8">
    <property type="entry name" value="3-ISOPROPYLMALATE DEHYDRATASE"/>
    <property type="match status" value="1"/>
</dbReference>
<name>A0AAV3T3A8_9EURY</name>
<comment type="caution">
    <text evidence="2">The sequence shown here is derived from an EMBL/GenBank/DDBJ whole genome shotgun (WGS) entry which is preliminary data.</text>
</comment>
<evidence type="ECO:0000256" key="1">
    <source>
        <dbReference type="SAM" id="MobiDB-lite"/>
    </source>
</evidence>
<dbReference type="RefSeq" id="WP_227262186.1">
    <property type="nucleotide sequence ID" value="NZ_BAAADU010000002.1"/>
</dbReference>
<sequence>MARVREKTDVSLDDPMLVEGLPGVGLVGKIATDLLVDQFDMEYVASIDADGIPRVAIYDEGNRGIEPPVRIYADEERDLLALQSDVPVSRTAAVDFADSVTNWLTDVDATPLYLSGLPIEDQTPDEIPDIYGVATGNAATLLDENDIPTPPERGVVGGPTGALLNRAGETHLDAVGLVVESDPQFPDPAAANQLLTNGIEPITGVDVNTDELVDRAEEIREQKEKLAQRMQQASEEESSQAQPMRMFQ</sequence>
<gene>
    <name evidence="2" type="ORF">GCM10009019_25060</name>
</gene>
<protein>
    <submittedName>
        <fullName evidence="2">Proteasome assembly chaperone family protein</fullName>
    </submittedName>
</protein>
<dbReference type="AlphaFoldDB" id="A0AAV3T3A8"/>
<dbReference type="InterPro" id="IPR019151">
    <property type="entry name" value="Proteasome_assmbl_chaperone_2"/>
</dbReference>